<dbReference type="Proteomes" id="UP000594014">
    <property type="component" value="Chromosome"/>
</dbReference>
<keyword evidence="2" id="KW-1185">Reference proteome</keyword>
<accession>A0ACD1AAX6</accession>
<gene>
    <name evidence="1" type="primary">rsgA</name>
    <name evidence="1" type="ORF">FRZ06_09700</name>
</gene>
<proteinExistence type="predicted"/>
<protein>
    <submittedName>
        <fullName evidence="1">Ribosome small subunit-dependent GTPase A</fullName>
    </submittedName>
</protein>
<dbReference type="EMBL" id="CP042469">
    <property type="protein sequence ID" value="QOX63605.1"/>
    <property type="molecule type" value="Genomic_DNA"/>
</dbReference>
<evidence type="ECO:0000313" key="2">
    <source>
        <dbReference type="Proteomes" id="UP000594014"/>
    </source>
</evidence>
<organism evidence="1 2">
    <name type="scientific">Anoxybacterium hadale</name>
    <dbReference type="NCBI Taxonomy" id="3408580"/>
    <lineage>
        <taxon>Bacteria</taxon>
        <taxon>Bacillati</taxon>
        <taxon>Bacillota</taxon>
        <taxon>Clostridia</taxon>
        <taxon>Peptostreptococcales</taxon>
        <taxon>Anaerovoracaceae</taxon>
        <taxon>Anoxybacterium</taxon>
    </lineage>
</organism>
<name>A0ACD1AAX6_9FIRM</name>
<reference evidence="1" key="1">
    <citation type="submission" date="2019-08" db="EMBL/GenBank/DDBJ databases">
        <title>Genome sequence of Clostridiales bacterium MT110.</title>
        <authorList>
            <person name="Cao J."/>
        </authorList>
    </citation>
    <scope>NUCLEOTIDE SEQUENCE</scope>
    <source>
        <strain evidence="1">MT110</strain>
    </source>
</reference>
<evidence type="ECO:0000313" key="1">
    <source>
        <dbReference type="EMBL" id="QOX63605.1"/>
    </source>
</evidence>
<sequence>MEYTNLINYGLNDRFSQEATLYEGLYLARVTEQHRDLYKVVCEEGELQAEISGSLLYRAYDHSDFPAVGDWVMVDRTSDRSGNGIIHQVLRRKSVFERKAAGTSNSVQIVAANIDTIFICMSLNADFNLRRLERYLSIAWDSRAKPVIVLTKADLCKDLESKKLQTETVSVGADIIVCSSMEGSGFEQIRSHIREGNTVAFIGSSGVGKSTLINKLAGKAIFATKEIREDDDKGRHTTTHRQLVLLPDGGIVIDTPGMRELQLESADLSRTFIDIEELAEQCKFGDCSHDAEPGCAVRKAIENGELTAERLESFRKLQREAGYEGLNFRQLEQKKIESMFGSKGEMKQIMKHAKQKNKR</sequence>